<dbReference type="EMBL" id="JBDJPC010000004">
    <property type="protein sequence ID" value="KAL1506162.1"/>
    <property type="molecule type" value="Genomic_DNA"/>
</dbReference>
<name>A0ABD1EYP5_HYPHA</name>
<reference evidence="2 3" key="1">
    <citation type="submission" date="2024-05" db="EMBL/GenBank/DDBJ databases">
        <title>Genetic variation in Jamaican populations of the coffee berry borer (Hypothenemus hampei).</title>
        <authorList>
            <person name="Errbii M."/>
            <person name="Myrie A."/>
        </authorList>
    </citation>
    <scope>NUCLEOTIDE SEQUENCE [LARGE SCALE GENOMIC DNA]</scope>
    <source>
        <strain evidence="2">JA-Hopewell-2020-01-JO</strain>
        <tissue evidence="2">Whole body</tissue>
    </source>
</reference>
<organism evidence="2 3">
    <name type="scientific">Hypothenemus hampei</name>
    <name type="common">Coffee berry borer</name>
    <dbReference type="NCBI Taxonomy" id="57062"/>
    <lineage>
        <taxon>Eukaryota</taxon>
        <taxon>Metazoa</taxon>
        <taxon>Ecdysozoa</taxon>
        <taxon>Arthropoda</taxon>
        <taxon>Hexapoda</taxon>
        <taxon>Insecta</taxon>
        <taxon>Pterygota</taxon>
        <taxon>Neoptera</taxon>
        <taxon>Endopterygota</taxon>
        <taxon>Coleoptera</taxon>
        <taxon>Polyphaga</taxon>
        <taxon>Cucujiformia</taxon>
        <taxon>Curculionidae</taxon>
        <taxon>Scolytinae</taxon>
        <taxon>Hypothenemus</taxon>
    </lineage>
</organism>
<evidence type="ECO:0000313" key="3">
    <source>
        <dbReference type="Proteomes" id="UP001566132"/>
    </source>
</evidence>
<proteinExistence type="predicted"/>
<feature type="compositionally biased region" description="Basic residues" evidence="1">
    <location>
        <begin position="231"/>
        <end position="247"/>
    </location>
</feature>
<evidence type="ECO:0008006" key="4">
    <source>
        <dbReference type="Google" id="ProtNLM"/>
    </source>
</evidence>
<evidence type="ECO:0000256" key="1">
    <source>
        <dbReference type="SAM" id="MobiDB-lite"/>
    </source>
</evidence>
<dbReference type="AlphaFoldDB" id="A0ABD1EYP5"/>
<comment type="caution">
    <text evidence="2">The sequence shown here is derived from an EMBL/GenBank/DDBJ whole genome shotgun (WGS) entry which is preliminary data.</text>
</comment>
<feature type="region of interest" description="Disordered" evidence="1">
    <location>
        <begin position="187"/>
        <end position="262"/>
    </location>
</feature>
<feature type="compositionally biased region" description="Basic and acidic residues" evidence="1">
    <location>
        <begin position="248"/>
        <end position="257"/>
    </location>
</feature>
<dbReference type="Proteomes" id="UP001566132">
    <property type="component" value="Unassembled WGS sequence"/>
</dbReference>
<dbReference type="InterPro" id="IPR031959">
    <property type="entry name" value="DUF4779"/>
</dbReference>
<protein>
    <recommendedName>
        <fullName evidence="4">Glycine-rich cell wall structural protein 1.8-like</fullName>
    </recommendedName>
</protein>
<gene>
    <name evidence="2" type="ORF">ABEB36_005575</name>
</gene>
<dbReference type="Pfam" id="PF16009">
    <property type="entry name" value="DUF4779"/>
    <property type="match status" value="1"/>
</dbReference>
<sequence length="364" mass="38373">MTCQEQFSFGQQPVYKYRYETEDMMKTSATNVPVRGYHVVEGNYYPAEAESGLVGAAVPIGVGGIGVGGVGVGGVGLAGGVGPIAYTGIGTGGIGVGGAGLGGGIGYGHLSPRLIGGVGPGIGAVGLGGGYIAPLVHGYGGEEVQKSEFSEGKKNLEDAKFEKAHGKKGEEINHGKEGFHHDSQAVKEVKGEEGSFSDKAGGKNIVEDGKQYHGGQAYNQEGKNGAEHTIKKGHKKGHKIKGFKSSHHKDESGKTEEYYDEEHDEGDNYVFNGQNGAFGQKGASSYKGGHEDGKFNEQEHKKAGHVSNEYALKKENADSGKYGEQKYAGEGSVYGANNGVDQQSLLGHQENAKFVKHHPFYHHF</sequence>
<keyword evidence="3" id="KW-1185">Reference proteome</keyword>
<accession>A0ABD1EYP5</accession>
<evidence type="ECO:0000313" key="2">
    <source>
        <dbReference type="EMBL" id="KAL1506162.1"/>
    </source>
</evidence>